<dbReference type="GO" id="GO:0006826">
    <property type="term" value="P:iron ion transport"/>
    <property type="evidence" value="ECO:0007669"/>
    <property type="project" value="UniProtKB-KW"/>
</dbReference>
<keyword evidence="10" id="KW-0408">Iron</keyword>
<comment type="subunit">
    <text evidence="2">Homodimer.</text>
</comment>
<evidence type="ECO:0000259" key="16">
    <source>
        <dbReference type="PROSITE" id="PS50893"/>
    </source>
</evidence>
<evidence type="ECO:0000256" key="4">
    <source>
        <dbReference type="ARBA" id="ARBA00022496"/>
    </source>
</evidence>
<evidence type="ECO:0000256" key="7">
    <source>
        <dbReference type="ARBA" id="ARBA00022840"/>
    </source>
</evidence>
<feature type="transmembrane region" description="Helical" evidence="15">
    <location>
        <begin position="292"/>
        <end position="319"/>
    </location>
</feature>
<evidence type="ECO:0000256" key="9">
    <source>
        <dbReference type="ARBA" id="ARBA00022989"/>
    </source>
</evidence>
<dbReference type="InterPro" id="IPR011527">
    <property type="entry name" value="ABC1_TM_dom"/>
</dbReference>
<dbReference type="PROSITE" id="PS50893">
    <property type="entry name" value="ABC_TRANSPORTER_2"/>
    <property type="match status" value="1"/>
</dbReference>
<gene>
    <name evidence="18" type="ORF">LLUT_LOCUS8742</name>
</gene>
<keyword evidence="6" id="KW-0547">Nucleotide-binding</keyword>
<keyword evidence="9 15" id="KW-1133">Transmembrane helix</keyword>
<dbReference type="FunFam" id="1.20.1560.10:FF:000004">
    <property type="entry name" value="ATP-binding cassette sub-family B member 7"/>
    <property type="match status" value="1"/>
</dbReference>
<evidence type="ECO:0000313" key="19">
    <source>
        <dbReference type="Proteomes" id="UP001497480"/>
    </source>
</evidence>
<dbReference type="PROSITE" id="PS50929">
    <property type="entry name" value="ABC_TM1F"/>
    <property type="match status" value="1"/>
</dbReference>
<dbReference type="GO" id="GO:0140359">
    <property type="term" value="F:ABC-type transporter activity"/>
    <property type="evidence" value="ECO:0007669"/>
    <property type="project" value="InterPro"/>
</dbReference>
<sequence length="752" mass="82467">MLAVAASASRHILQRDARPTISFGGSSGCGIQIRYLLSVSGISSFSNHARIHRGYSFGVSLIQQQRRTCPSLFFSIKGFLSDSSSNSSPLHGRVTRSYLQQSNSMLSGRALFSTSTKADDGSVSKKSSASTIAKSPQGENIADMKILRTLASYIWMKDNVEFRFRVIAALSFLVGAKVLNVQVPFMFKLAVDWLSSATGNTGDLASFAAANSTTLALFATPVAVLIGYGIARAGASAFNELRTAVFSKVALRTIRLVSRKVFSHLHDLDLRYHLSRETGALSRTVDRGSHAINFLLSAMVLNVVPTILEISMVSGILAYNFGAPFAWITSLSVAAYVIFTLTVTQWRAKFRREMNKADNDASTRAIDSLINYETVKYFNNEDYEAGKYDEYLKKYEDPSLKTQESLAFLNFGQNVIFSTALSTAMVLCSHGIMSGTMTVGDLVMVNGLLFQLSLPLNFLGSVYRETIQSLVDMKSLFQLLEERAEIKDKDDAKPLSFNGGSIQFENVHFSYLMERKILDGVSLVMPAGKSVAIVGTSGSGKSTILRLLFRFFDPHSGSIKIDGQDIREVTLQSLRKSIGVVPQDTVLFNDTIFHNIHYGRLSATKEEVYEAAQHAAIHETIMKFPDKYSTIVGERGLKLSGGEKQRVSLARAFLKAPAILLCDEATSALDSTTEAEILSAFKSLANNRTSIFIAHRLTTAMQCDEIIVLENGKVIEQGPHEVLLSNGGRYAQLWGQQNNTEDAIDTTIKLGV</sequence>
<dbReference type="GO" id="GO:0016887">
    <property type="term" value="F:ATP hydrolysis activity"/>
    <property type="evidence" value="ECO:0007669"/>
    <property type="project" value="InterPro"/>
</dbReference>
<keyword evidence="19" id="KW-1185">Reference proteome</keyword>
<feature type="transmembrane region" description="Helical" evidence="15">
    <location>
        <begin position="166"/>
        <end position="187"/>
    </location>
</feature>
<dbReference type="Pfam" id="PF00664">
    <property type="entry name" value="ABC_membrane"/>
    <property type="match status" value="1"/>
</dbReference>
<evidence type="ECO:0000256" key="8">
    <source>
        <dbReference type="ARBA" id="ARBA00022946"/>
    </source>
</evidence>
<comment type="similarity">
    <text evidence="14">Belongs to the ABC transporter superfamily. ABCB family. Heavy Metal importer (TC 3.A.1.210) subfamily.</text>
</comment>
<evidence type="ECO:0000256" key="6">
    <source>
        <dbReference type="ARBA" id="ARBA00022741"/>
    </source>
</evidence>
<dbReference type="PANTHER" id="PTHR24221:SF402">
    <property type="entry name" value="IRON-SULFUR CLUSTERS TRANSPORTER ABCB7, MITOCHONDRIAL"/>
    <property type="match status" value="1"/>
</dbReference>
<feature type="transmembrane region" description="Helical" evidence="15">
    <location>
        <begin position="325"/>
        <end position="346"/>
    </location>
</feature>
<evidence type="ECO:0000259" key="17">
    <source>
        <dbReference type="PROSITE" id="PS50929"/>
    </source>
</evidence>
<evidence type="ECO:0000256" key="3">
    <source>
        <dbReference type="ARBA" id="ARBA00022448"/>
    </source>
</evidence>
<protein>
    <recommendedName>
        <fullName evidence="20">ABC transporter B family member 25, mitochondrial</fullName>
    </recommendedName>
</protein>
<keyword evidence="7" id="KW-0067">ATP-binding</keyword>
<comment type="caution">
    <text evidence="18">The sequence shown here is derived from an EMBL/GenBank/DDBJ whole genome shotgun (WGS) entry which is preliminary data.</text>
</comment>
<dbReference type="Proteomes" id="UP001497480">
    <property type="component" value="Unassembled WGS sequence"/>
</dbReference>
<keyword evidence="12" id="KW-0496">Mitochondrion</keyword>
<dbReference type="SUPFAM" id="SSF90123">
    <property type="entry name" value="ABC transporter transmembrane region"/>
    <property type="match status" value="1"/>
</dbReference>
<dbReference type="GO" id="GO:0006879">
    <property type="term" value="P:intracellular iron ion homeostasis"/>
    <property type="evidence" value="ECO:0007669"/>
    <property type="project" value="TreeGrafter"/>
</dbReference>
<dbReference type="Gene3D" id="1.20.1560.10">
    <property type="entry name" value="ABC transporter type 1, transmembrane domain"/>
    <property type="match status" value="1"/>
</dbReference>
<dbReference type="Gene3D" id="3.40.50.300">
    <property type="entry name" value="P-loop containing nucleotide triphosphate hydrolases"/>
    <property type="match status" value="1"/>
</dbReference>
<evidence type="ECO:0008006" key="20">
    <source>
        <dbReference type="Google" id="ProtNLM"/>
    </source>
</evidence>
<dbReference type="GO" id="GO:0005524">
    <property type="term" value="F:ATP binding"/>
    <property type="evidence" value="ECO:0007669"/>
    <property type="project" value="UniProtKB-KW"/>
</dbReference>
<reference evidence="18 19" key="1">
    <citation type="submission" date="2024-03" db="EMBL/GenBank/DDBJ databases">
        <authorList>
            <person name="Martinez-Hernandez J."/>
        </authorList>
    </citation>
    <scope>NUCLEOTIDE SEQUENCE [LARGE SCALE GENOMIC DNA]</scope>
</reference>
<proteinExistence type="inferred from homology"/>
<evidence type="ECO:0000256" key="5">
    <source>
        <dbReference type="ARBA" id="ARBA00022692"/>
    </source>
</evidence>
<feature type="domain" description="ABC transporter" evidence="16">
    <location>
        <begin position="502"/>
        <end position="736"/>
    </location>
</feature>
<keyword evidence="4" id="KW-0410">Iron transport</keyword>
<keyword evidence="5 15" id="KW-0812">Transmembrane</keyword>
<dbReference type="CDD" id="cd18582">
    <property type="entry name" value="ABC_6TM_ATM1_ABCB7"/>
    <property type="match status" value="1"/>
</dbReference>
<dbReference type="InterPro" id="IPR039421">
    <property type="entry name" value="Type_1_exporter"/>
</dbReference>
<dbReference type="PANTHER" id="PTHR24221">
    <property type="entry name" value="ATP-BINDING CASSETTE SUB-FAMILY B"/>
    <property type="match status" value="1"/>
</dbReference>
<keyword evidence="11" id="KW-0406">Ion transport</keyword>
<accession>A0AAV1WEH5</accession>
<dbReference type="FunFam" id="3.40.50.300:FF:001038">
    <property type="entry name" value="ABC transporter B family member 25"/>
    <property type="match status" value="1"/>
</dbReference>
<evidence type="ECO:0000256" key="12">
    <source>
        <dbReference type="ARBA" id="ARBA00023128"/>
    </source>
</evidence>
<comment type="subcellular location">
    <subcellularLocation>
        <location evidence="1">Mitochondrion inner membrane</location>
        <topology evidence="1">Multi-pass membrane protein</topology>
    </subcellularLocation>
</comment>
<evidence type="ECO:0000313" key="18">
    <source>
        <dbReference type="EMBL" id="CAL0307682.1"/>
    </source>
</evidence>
<evidence type="ECO:0000256" key="2">
    <source>
        <dbReference type="ARBA" id="ARBA00011738"/>
    </source>
</evidence>
<dbReference type="Pfam" id="PF00005">
    <property type="entry name" value="ABC_tran"/>
    <property type="match status" value="1"/>
</dbReference>
<dbReference type="AlphaFoldDB" id="A0AAV1WEH5"/>
<evidence type="ECO:0000256" key="14">
    <source>
        <dbReference type="ARBA" id="ARBA00024363"/>
    </source>
</evidence>
<dbReference type="InterPro" id="IPR027417">
    <property type="entry name" value="P-loop_NTPase"/>
</dbReference>
<dbReference type="InterPro" id="IPR003439">
    <property type="entry name" value="ABC_transporter-like_ATP-bd"/>
</dbReference>
<keyword evidence="8" id="KW-0809">Transit peptide</keyword>
<evidence type="ECO:0000256" key="10">
    <source>
        <dbReference type="ARBA" id="ARBA00023004"/>
    </source>
</evidence>
<feature type="domain" description="ABC transmembrane type-1" evidence="17">
    <location>
        <begin position="167"/>
        <end position="468"/>
    </location>
</feature>
<dbReference type="SUPFAM" id="SSF52540">
    <property type="entry name" value="P-loop containing nucleoside triphosphate hydrolases"/>
    <property type="match status" value="1"/>
</dbReference>
<evidence type="ECO:0000256" key="1">
    <source>
        <dbReference type="ARBA" id="ARBA00004448"/>
    </source>
</evidence>
<keyword evidence="13 15" id="KW-0472">Membrane</keyword>
<organism evidence="18 19">
    <name type="scientific">Lupinus luteus</name>
    <name type="common">European yellow lupine</name>
    <dbReference type="NCBI Taxonomy" id="3873"/>
    <lineage>
        <taxon>Eukaryota</taxon>
        <taxon>Viridiplantae</taxon>
        <taxon>Streptophyta</taxon>
        <taxon>Embryophyta</taxon>
        <taxon>Tracheophyta</taxon>
        <taxon>Spermatophyta</taxon>
        <taxon>Magnoliopsida</taxon>
        <taxon>eudicotyledons</taxon>
        <taxon>Gunneridae</taxon>
        <taxon>Pentapetalae</taxon>
        <taxon>rosids</taxon>
        <taxon>fabids</taxon>
        <taxon>Fabales</taxon>
        <taxon>Fabaceae</taxon>
        <taxon>Papilionoideae</taxon>
        <taxon>50 kb inversion clade</taxon>
        <taxon>genistoids sensu lato</taxon>
        <taxon>core genistoids</taxon>
        <taxon>Genisteae</taxon>
        <taxon>Lupinus</taxon>
    </lineage>
</organism>
<dbReference type="GO" id="GO:0005743">
    <property type="term" value="C:mitochondrial inner membrane"/>
    <property type="evidence" value="ECO:0007669"/>
    <property type="project" value="UniProtKB-SubCell"/>
</dbReference>
<dbReference type="EMBL" id="CAXHTB010000006">
    <property type="protein sequence ID" value="CAL0307682.1"/>
    <property type="molecule type" value="Genomic_DNA"/>
</dbReference>
<feature type="transmembrane region" description="Helical" evidence="15">
    <location>
        <begin position="207"/>
        <end position="231"/>
    </location>
</feature>
<dbReference type="SMART" id="SM00382">
    <property type="entry name" value="AAA"/>
    <property type="match status" value="1"/>
</dbReference>
<dbReference type="CDD" id="cd03253">
    <property type="entry name" value="ABCC_ATM1_transporter"/>
    <property type="match status" value="1"/>
</dbReference>
<name>A0AAV1WEH5_LUPLU</name>
<dbReference type="InterPro" id="IPR017871">
    <property type="entry name" value="ABC_transporter-like_CS"/>
</dbReference>
<evidence type="ECO:0000256" key="11">
    <source>
        <dbReference type="ARBA" id="ARBA00023065"/>
    </source>
</evidence>
<dbReference type="InterPro" id="IPR003593">
    <property type="entry name" value="AAA+_ATPase"/>
</dbReference>
<dbReference type="InterPro" id="IPR036640">
    <property type="entry name" value="ABC1_TM_sf"/>
</dbReference>
<evidence type="ECO:0000256" key="15">
    <source>
        <dbReference type="SAM" id="Phobius"/>
    </source>
</evidence>
<dbReference type="PROSITE" id="PS00211">
    <property type="entry name" value="ABC_TRANSPORTER_1"/>
    <property type="match status" value="1"/>
</dbReference>
<evidence type="ECO:0000256" key="13">
    <source>
        <dbReference type="ARBA" id="ARBA00023136"/>
    </source>
</evidence>
<keyword evidence="3" id="KW-0813">Transport</keyword>